<evidence type="ECO:0000256" key="1">
    <source>
        <dbReference type="SAM" id="SignalP"/>
    </source>
</evidence>
<evidence type="ECO:0000313" key="3">
    <source>
        <dbReference type="Proteomes" id="UP000069697"/>
    </source>
</evidence>
<protein>
    <recommendedName>
        <fullName evidence="4">Copper amine oxidase-like N-terminal domain-containing protein</fullName>
    </recommendedName>
</protein>
<comment type="caution">
    <text evidence="2">The sequence shown here is derived from an EMBL/GenBank/DDBJ whole genome shotgun (WGS) entry which is preliminary data.</text>
</comment>
<evidence type="ECO:0000313" key="2">
    <source>
        <dbReference type="EMBL" id="GAS83411.1"/>
    </source>
</evidence>
<accession>A0A100VPG2</accession>
<sequence>MNIKKLVSFVSLSILFILFCNPVQAAAKPYVIPENAYVGFDYSIFVDGELIILREKSYAIDKIKNPDFYVPLKLLSKLKGFKINYNTPITVSSDHGTFKIDSTNSVLYNNSTYLSLANFQKLTGYEAKSDFDSLSLFLWSGPEGEKESKRLLQQLDKVSFDLKSFMGKKVYIYEGEKIGWVKELSNYSSSSTIVKAVIQLNNGTIYEELILNGTPDSFIDYWHYETIGYNYTGKYYWADKNYLPSSNPLGHLEKVYFTSVKLKGKNLIIKAKRSSGANQTFKLSFYDDYTSTIQNGFYTVNPKTTYPSWSSNIWNKIIQQKISIGMNTQQARLSWGSPERINSYNSNNLRIEQWVYGRTYLYFYNGKLESWTD</sequence>
<reference evidence="3" key="2">
    <citation type="submission" date="2016-01" db="EMBL/GenBank/DDBJ databases">
        <title>Draft Genome Sequence of Paenibacillus amylolyticus Heshi-A3 that Was Isolated from Fermented Rice Bran with Aging Salted Mackerel, Which Was Named Heshiko as Traditional Fermented Seafood in Japan.</title>
        <authorList>
            <person name="Akuzawa S."/>
            <person name="Nakagawa J."/>
            <person name="Kanekatsu T."/>
            <person name="Kubota E."/>
            <person name="Ohtake R."/>
            <person name="Suzuki T."/>
            <person name="Kanesaki Y."/>
        </authorList>
    </citation>
    <scope>NUCLEOTIDE SEQUENCE [LARGE SCALE GENOMIC DNA]</scope>
    <source>
        <strain evidence="3">Heshi-A3</strain>
    </source>
</reference>
<proteinExistence type="predicted"/>
<dbReference type="Proteomes" id="UP000069697">
    <property type="component" value="Unassembled WGS sequence"/>
</dbReference>
<reference evidence="2 3" key="1">
    <citation type="journal article" date="2016" name="Genome Announc.">
        <title>Draft Genome Sequence of Paenibacillus amylolyticus Heshi-A3, Isolated from Fermented Rice Bran in a Japanese Fermented Seafood Dish.</title>
        <authorList>
            <person name="Akuzawa S."/>
            <person name="Nagaoka J."/>
            <person name="Kanekatsu M."/>
            <person name="Kubota E."/>
            <person name="Ohtake R."/>
            <person name="Suzuki T."/>
            <person name="Kanesaki Y."/>
        </authorList>
    </citation>
    <scope>NUCLEOTIDE SEQUENCE [LARGE SCALE GENOMIC DNA]</scope>
    <source>
        <strain evidence="2 3">Heshi-A3</strain>
    </source>
</reference>
<gene>
    <name evidence="2" type="ORF">PAHA3_3489</name>
</gene>
<keyword evidence="1" id="KW-0732">Signal</keyword>
<dbReference type="AlphaFoldDB" id="A0A100VPG2"/>
<feature type="signal peptide" evidence="1">
    <location>
        <begin position="1"/>
        <end position="25"/>
    </location>
</feature>
<evidence type="ECO:0008006" key="4">
    <source>
        <dbReference type="Google" id="ProtNLM"/>
    </source>
</evidence>
<dbReference type="EMBL" id="BCNV01000001">
    <property type="protein sequence ID" value="GAS83411.1"/>
    <property type="molecule type" value="Genomic_DNA"/>
</dbReference>
<organism evidence="2 3">
    <name type="scientific">Paenibacillus amylolyticus</name>
    <dbReference type="NCBI Taxonomy" id="1451"/>
    <lineage>
        <taxon>Bacteria</taxon>
        <taxon>Bacillati</taxon>
        <taxon>Bacillota</taxon>
        <taxon>Bacilli</taxon>
        <taxon>Bacillales</taxon>
        <taxon>Paenibacillaceae</taxon>
        <taxon>Paenibacillus</taxon>
    </lineage>
</organism>
<name>A0A100VPG2_PAEAM</name>
<feature type="chain" id="PRO_5007089438" description="Copper amine oxidase-like N-terminal domain-containing protein" evidence="1">
    <location>
        <begin position="26"/>
        <end position="373"/>
    </location>
</feature>